<feature type="non-terminal residue" evidence="2">
    <location>
        <position position="1"/>
    </location>
</feature>
<proteinExistence type="predicted"/>
<organism evidence="2 3">
    <name type="scientific">Thalassiosira oceanica</name>
    <name type="common">Marine diatom</name>
    <dbReference type="NCBI Taxonomy" id="159749"/>
    <lineage>
        <taxon>Eukaryota</taxon>
        <taxon>Sar</taxon>
        <taxon>Stramenopiles</taxon>
        <taxon>Ochrophyta</taxon>
        <taxon>Bacillariophyta</taxon>
        <taxon>Coscinodiscophyceae</taxon>
        <taxon>Thalassiosirophycidae</taxon>
        <taxon>Thalassiosirales</taxon>
        <taxon>Thalassiosiraceae</taxon>
        <taxon>Thalassiosira</taxon>
    </lineage>
</organism>
<feature type="region of interest" description="Disordered" evidence="1">
    <location>
        <begin position="119"/>
        <end position="146"/>
    </location>
</feature>
<reference evidence="2 3" key="1">
    <citation type="journal article" date="2012" name="Genome Biol.">
        <title>Genome and low-iron response of an oceanic diatom adapted to chronic iron limitation.</title>
        <authorList>
            <person name="Lommer M."/>
            <person name="Specht M."/>
            <person name="Roy A.S."/>
            <person name="Kraemer L."/>
            <person name="Andreson R."/>
            <person name="Gutowska M.A."/>
            <person name="Wolf J."/>
            <person name="Bergner S.V."/>
            <person name="Schilhabel M.B."/>
            <person name="Klostermeier U.C."/>
            <person name="Beiko R.G."/>
            <person name="Rosenstiel P."/>
            <person name="Hippler M."/>
            <person name="Laroche J."/>
        </authorList>
    </citation>
    <scope>NUCLEOTIDE SEQUENCE [LARGE SCALE GENOMIC DNA]</scope>
    <source>
        <strain evidence="2 3">CCMP1005</strain>
    </source>
</reference>
<dbReference type="Proteomes" id="UP000266841">
    <property type="component" value="Unassembled WGS sequence"/>
</dbReference>
<feature type="region of interest" description="Disordered" evidence="1">
    <location>
        <begin position="1"/>
        <end position="20"/>
    </location>
</feature>
<accession>K0S1Y5</accession>
<name>K0S1Y5_THAOC</name>
<gene>
    <name evidence="2" type="ORF">THAOC_19628</name>
</gene>
<sequence length="204" mass="21739">QPANDCSPKENPYFNQNKQERVKGVKVTTAAQDLLRQLHSSKLRPSRGISRTNYGVDAENQATDAGTGVRQVAIQVTPDAPGFGQQGFLGPFSQAQNGFWRGGGYPPGGVGAIIKHRSAESPQNVGSPCGLGRLRSGQPSPPLANTDRKGGAFLIMHQQFLRAVGVTAAAAGNAALKLSRIHYLRSTKREAAHAANTNHSKYRS</sequence>
<keyword evidence="3" id="KW-1185">Reference proteome</keyword>
<dbReference type="EMBL" id="AGNL01021567">
    <property type="protein sequence ID" value="EJK60083.1"/>
    <property type="molecule type" value="Genomic_DNA"/>
</dbReference>
<protein>
    <submittedName>
        <fullName evidence="2">Uncharacterized protein</fullName>
    </submittedName>
</protein>
<comment type="caution">
    <text evidence="2">The sequence shown here is derived from an EMBL/GenBank/DDBJ whole genome shotgun (WGS) entry which is preliminary data.</text>
</comment>
<dbReference type="AlphaFoldDB" id="K0S1Y5"/>
<evidence type="ECO:0000256" key="1">
    <source>
        <dbReference type="SAM" id="MobiDB-lite"/>
    </source>
</evidence>
<evidence type="ECO:0000313" key="3">
    <source>
        <dbReference type="Proteomes" id="UP000266841"/>
    </source>
</evidence>
<evidence type="ECO:0000313" key="2">
    <source>
        <dbReference type="EMBL" id="EJK60083.1"/>
    </source>
</evidence>